<keyword evidence="3" id="KW-0645">Protease</keyword>
<evidence type="ECO:0000256" key="1">
    <source>
        <dbReference type="ARBA" id="ARBA00023157"/>
    </source>
</evidence>
<dbReference type="InterPro" id="IPR043504">
    <property type="entry name" value="Peptidase_S1_PA_chymotrypsin"/>
</dbReference>
<dbReference type="Gene3D" id="2.40.10.10">
    <property type="entry name" value="Trypsin-like serine proteases"/>
    <property type="match status" value="1"/>
</dbReference>
<comment type="similarity">
    <text evidence="2">Belongs to the peptidase S1 family. CLIP subfamily.</text>
</comment>
<dbReference type="RefSeq" id="XP_029726110.1">
    <property type="nucleotide sequence ID" value="XM_029870250.2"/>
</dbReference>
<proteinExistence type="inferred from homology"/>
<accession>A0ABM1XUN5</accession>
<dbReference type="Pfam" id="PF00089">
    <property type="entry name" value="Trypsin"/>
    <property type="match status" value="1"/>
</dbReference>
<dbReference type="EnsemblMetazoa" id="AALFPA23_003034.R3184">
    <property type="protein sequence ID" value="AALFPA23_003034.P3184"/>
    <property type="gene ID" value="AALFPA23_003034"/>
</dbReference>
<feature type="signal peptide" evidence="4">
    <location>
        <begin position="1"/>
        <end position="18"/>
    </location>
</feature>
<dbReference type="PANTHER" id="PTHR24258:SF136">
    <property type="entry name" value="GH06673P-RELATED"/>
    <property type="match status" value="1"/>
</dbReference>
<evidence type="ECO:0000256" key="3">
    <source>
        <dbReference type="RuleBase" id="RU363034"/>
    </source>
</evidence>
<dbReference type="PRINTS" id="PR00722">
    <property type="entry name" value="CHYMOTRYPSIN"/>
</dbReference>
<evidence type="ECO:0000256" key="4">
    <source>
        <dbReference type="SAM" id="SignalP"/>
    </source>
</evidence>
<organism evidence="6 7">
    <name type="scientific">Aedes albopictus</name>
    <name type="common">Asian tiger mosquito</name>
    <name type="synonym">Stegomyia albopicta</name>
    <dbReference type="NCBI Taxonomy" id="7160"/>
    <lineage>
        <taxon>Eukaryota</taxon>
        <taxon>Metazoa</taxon>
        <taxon>Ecdysozoa</taxon>
        <taxon>Arthropoda</taxon>
        <taxon>Hexapoda</taxon>
        <taxon>Insecta</taxon>
        <taxon>Pterygota</taxon>
        <taxon>Neoptera</taxon>
        <taxon>Endopterygota</taxon>
        <taxon>Diptera</taxon>
        <taxon>Nematocera</taxon>
        <taxon>Culicoidea</taxon>
        <taxon>Culicidae</taxon>
        <taxon>Culicinae</taxon>
        <taxon>Aedini</taxon>
        <taxon>Aedes</taxon>
        <taxon>Stegomyia</taxon>
    </lineage>
</organism>
<dbReference type="CDD" id="cd00190">
    <property type="entry name" value="Tryp_SPc"/>
    <property type="match status" value="1"/>
</dbReference>
<dbReference type="PROSITE" id="PS00135">
    <property type="entry name" value="TRYPSIN_SER"/>
    <property type="match status" value="1"/>
</dbReference>
<dbReference type="PANTHER" id="PTHR24258">
    <property type="entry name" value="SERINE PROTEASE-RELATED"/>
    <property type="match status" value="1"/>
</dbReference>
<keyword evidence="1" id="KW-1015">Disulfide bond</keyword>
<dbReference type="Proteomes" id="UP000069940">
    <property type="component" value="Unassembled WGS sequence"/>
</dbReference>
<feature type="domain" description="Peptidase S1" evidence="5">
    <location>
        <begin position="55"/>
        <end position="293"/>
    </location>
</feature>
<dbReference type="InterPro" id="IPR018114">
    <property type="entry name" value="TRYPSIN_HIS"/>
</dbReference>
<dbReference type="PROSITE" id="PS00134">
    <property type="entry name" value="TRYPSIN_HIS"/>
    <property type="match status" value="1"/>
</dbReference>
<reference evidence="7" key="1">
    <citation type="journal article" date="2015" name="Proc. Natl. Acad. Sci. U.S.A.">
        <title>Genome sequence of the Asian Tiger mosquito, Aedes albopictus, reveals insights into its biology, genetics, and evolution.</title>
        <authorList>
            <person name="Chen X.G."/>
            <person name="Jiang X."/>
            <person name="Gu J."/>
            <person name="Xu M."/>
            <person name="Wu Y."/>
            <person name="Deng Y."/>
            <person name="Zhang C."/>
            <person name="Bonizzoni M."/>
            <person name="Dermauw W."/>
            <person name="Vontas J."/>
            <person name="Armbruster P."/>
            <person name="Huang X."/>
            <person name="Yang Y."/>
            <person name="Zhang H."/>
            <person name="He W."/>
            <person name="Peng H."/>
            <person name="Liu Y."/>
            <person name="Wu K."/>
            <person name="Chen J."/>
            <person name="Lirakis M."/>
            <person name="Topalis P."/>
            <person name="Van Leeuwen T."/>
            <person name="Hall A.B."/>
            <person name="Jiang X."/>
            <person name="Thorpe C."/>
            <person name="Mueller R.L."/>
            <person name="Sun C."/>
            <person name="Waterhouse R.M."/>
            <person name="Yan G."/>
            <person name="Tu Z.J."/>
            <person name="Fang X."/>
            <person name="James A.A."/>
        </authorList>
    </citation>
    <scope>NUCLEOTIDE SEQUENCE [LARGE SCALE GENOMIC DNA]</scope>
    <source>
        <strain evidence="7">Foshan</strain>
    </source>
</reference>
<name>A0ABM1XUN5_AEDAL</name>
<dbReference type="InterPro" id="IPR001314">
    <property type="entry name" value="Peptidase_S1A"/>
</dbReference>
<dbReference type="InterPro" id="IPR009003">
    <property type="entry name" value="Peptidase_S1_PA"/>
</dbReference>
<dbReference type="SUPFAM" id="SSF50494">
    <property type="entry name" value="Trypsin-like serine proteases"/>
    <property type="match status" value="1"/>
</dbReference>
<evidence type="ECO:0000259" key="5">
    <source>
        <dbReference type="PROSITE" id="PS50240"/>
    </source>
</evidence>
<keyword evidence="3" id="KW-0378">Hydrolase</keyword>
<evidence type="ECO:0000313" key="6">
    <source>
        <dbReference type="EnsemblMetazoa" id="AALFPA23_003034.P3184"/>
    </source>
</evidence>
<protein>
    <recommendedName>
        <fullName evidence="5">Peptidase S1 domain-containing protein</fullName>
    </recommendedName>
</protein>
<dbReference type="InterPro" id="IPR001254">
    <property type="entry name" value="Trypsin_dom"/>
</dbReference>
<sequence length="299" mass="32131">MKRIAVVFLIALVTAAIASDIDWSKVRPIEEFDHYWARLPAELQYLRYSVPSARVTNGREANPGQFPYQVALVISFNQGSGLCGGSIISNDYILTAAHCVQGASGGTALVGAHNRLNNEPSQQSIVFELSGITIHPDYTANTIRNDVATIRLTNSIVFNDRVQPIRLPSPTDARTFSGRIATVSGFGRTSDDSPYTSAVVQFASNPIITFANCLDQWNNAMHVIQTQNICLSGYGGRSSCNGDSGGPLTVQEDGESLQVGVVSFGSSAGCAIGRPSVYARVTHFLDWILENSDVGEQVA</sequence>
<keyword evidence="3" id="KW-0720">Serine protease</keyword>
<dbReference type="PROSITE" id="PS50240">
    <property type="entry name" value="TRYPSIN_DOM"/>
    <property type="match status" value="1"/>
</dbReference>
<dbReference type="GeneID" id="115265384"/>
<dbReference type="InterPro" id="IPR033116">
    <property type="entry name" value="TRYPSIN_SER"/>
</dbReference>
<dbReference type="SMART" id="SM00020">
    <property type="entry name" value="Tryp_SPc"/>
    <property type="match status" value="1"/>
</dbReference>
<evidence type="ECO:0000313" key="7">
    <source>
        <dbReference type="Proteomes" id="UP000069940"/>
    </source>
</evidence>
<feature type="chain" id="PRO_5045075273" description="Peptidase S1 domain-containing protein" evidence="4">
    <location>
        <begin position="19"/>
        <end position="299"/>
    </location>
</feature>
<evidence type="ECO:0000256" key="2">
    <source>
        <dbReference type="ARBA" id="ARBA00024195"/>
    </source>
</evidence>
<reference evidence="6" key="2">
    <citation type="submission" date="2025-05" db="UniProtKB">
        <authorList>
            <consortium name="EnsemblMetazoa"/>
        </authorList>
    </citation>
    <scope>IDENTIFICATION</scope>
    <source>
        <strain evidence="6">Foshan</strain>
    </source>
</reference>
<keyword evidence="4" id="KW-0732">Signal</keyword>
<keyword evidence="7" id="KW-1185">Reference proteome</keyword>